<feature type="domain" description="Sulfatase N-terminal" evidence="13">
    <location>
        <begin position="241"/>
        <end position="536"/>
    </location>
</feature>
<keyword evidence="7 8" id="KW-0472">Membrane</keyword>
<dbReference type="GO" id="GO:0005886">
    <property type="term" value="C:plasma membrane"/>
    <property type="evidence" value="ECO:0007669"/>
    <property type="project" value="UniProtKB-SubCell"/>
</dbReference>
<evidence type="ECO:0000256" key="3">
    <source>
        <dbReference type="ARBA" id="ARBA00009983"/>
    </source>
</evidence>
<comment type="similarity">
    <text evidence="3 8">Belongs to the LTA synthase family.</text>
</comment>
<keyword evidence="15" id="KW-1185">Reference proteome</keyword>
<dbReference type="SUPFAM" id="SSF53649">
    <property type="entry name" value="Alkaline phosphatase-like"/>
    <property type="match status" value="1"/>
</dbReference>
<keyword evidence="6 12" id="KW-1133">Transmembrane helix</keyword>
<name>A0A841TQR9_9BACL</name>
<dbReference type="PANTHER" id="PTHR47371">
    <property type="entry name" value="LIPOTEICHOIC ACID SYNTHASE"/>
    <property type="match status" value="1"/>
</dbReference>
<evidence type="ECO:0000256" key="7">
    <source>
        <dbReference type="ARBA" id="ARBA00023136"/>
    </source>
</evidence>
<evidence type="ECO:0000256" key="1">
    <source>
        <dbReference type="ARBA" id="ARBA00004651"/>
    </source>
</evidence>
<evidence type="ECO:0000313" key="15">
    <source>
        <dbReference type="Proteomes" id="UP000553776"/>
    </source>
</evidence>
<dbReference type="InterPro" id="IPR012160">
    <property type="entry name" value="LtaS-like"/>
</dbReference>
<evidence type="ECO:0000256" key="11">
    <source>
        <dbReference type="PIRSR" id="PIRSR005091-3"/>
    </source>
</evidence>
<feature type="active site" evidence="9">
    <location>
        <position position="291"/>
    </location>
</feature>
<evidence type="ECO:0000256" key="4">
    <source>
        <dbReference type="ARBA" id="ARBA00022475"/>
    </source>
</evidence>
<feature type="transmembrane region" description="Helical" evidence="12">
    <location>
        <begin position="18"/>
        <end position="36"/>
    </location>
</feature>
<dbReference type="Gene3D" id="3.30.1120.170">
    <property type="match status" value="1"/>
</dbReference>
<dbReference type="CDD" id="cd16015">
    <property type="entry name" value="LTA_synthase"/>
    <property type="match status" value="1"/>
</dbReference>
<accession>A0A841TQR9</accession>
<keyword evidence="5 12" id="KW-0812">Transmembrane</keyword>
<feature type="transmembrane region" description="Helical" evidence="12">
    <location>
        <begin position="42"/>
        <end position="64"/>
    </location>
</feature>
<evidence type="ECO:0000256" key="2">
    <source>
        <dbReference type="ARBA" id="ARBA00004936"/>
    </source>
</evidence>
<evidence type="ECO:0000256" key="5">
    <source>
        <dbReference type="ARBA" id="ARBA00022692"/>
    </source>
</evidence>
<organism evidence="14 15">
    <name type="scientific">Cohnella xylanilytica</name>
    <dbReference type="NCBI Taxonomy" id="557555"/>
    <lineage>
        <taxon>Bacteria</taxon>
        <taxon>Bacillati</taxon>
        <taxon>Bacillota</taxon>
        <taxon>Bacilli</taxon>
        <taxon>Bacillales</taxon>
        <taxon>Paenibacillaceae</taxon>
        <taxon>Cohnella</taxon>
    </lineage>
</organism>
<evidence type="ECO:0000259" key="13">
    <source>
        <dbReference type="Pfam" id="PF00884"/>
    </source>
</evidence>
<evidence type="ECO:0000256" key="9">
    <source>
        <dbReference type="PIRSR" id="PIRSR005091-1"/>
    </source>
</evidence>
<dbReference type="EMBL" id="JACJVR010000014">
    <property type="protein sequence ID" value="MBB6690646.1"/>
    <property type="molecule type" value="Genomic_DNA"/>
</dbReference>
<feature type="binding site" evidence="10">
    <location>
        <position position="407"/>
    </location>
    <ligand>
        <name>substrate</name>
    </ligand>
</feature>
<proteinExistence type="inferred from homology"/>
<comment type="subcellular location">
    <subcellularLocation>
        <location evidence="1">Cell membrane</location>
        <topology evidence="1">Multi-pass membrane protein</topology>
    </subcellularLocation>
</comment>
<comment type="pathway">
    <text evidence="2">Cell wall biogenesis; lipoteichoic acid biosynthesis.</text>
</comment>
<dbReference type="InterPro" id="IPR000917">
    <property type="entry name" value="Sulfatase_N"/>
</dbReference>
<keyword evidence="4 8" id="KW-1003">Cell membrane</keyword>
<dbReference type="RefSeq" id="WP_185134678.1">
    <property type="nucleotide sequence ID" value="NZ_JACJVR010000014.1"/>
</dbReference>
<reference evidence="14 15" key="1">
    <citation type="submission" date="2020-08" db="EMBL/GenBank/DDBJ databases">
        <title>Cohnella phylogeny.</title>
        <authorList>
            <person name="Dunlap C."/>
        </authorList>
    </citation>
    <scope>NUCLEOTIDE SEQUENCE [LARGE SCALE GENOMIC DNA]</scope>
    <source>
        <strain evidence="14 15">DSM 25239</strain>
    </source>
</reference>
<comment type="caution">
    <text evidence="14">The sequence shown here is derived from an EMBL/GenBank/DDBJ whole genome shotgun (WGS) entry which is preliminary data.</text>
</comment>
<feature type="transmembrane region" description="Helical" evidence="12">
    <location>
        <begin position="159"/>
        <end position="176"/>
    </location>
</feature>
<evidence type="ECO:0000256" key="10">
    <source>
        <dbReference type="PIRSR" id="PIRSR005091-2"/>
    </source>
</evidence>
<sequence length="624" mass="70113">MIAVAIRQRLRNFASKPFVFFSVLMVLKIYLARFVVFDGGHVWMPLATGIPSVWLVFCLVELLLPKRKLGAYLVVNLILTSVYFAVIMYYKYFGVIVTYHALQQANQVTEVKGSVFALLHPYFLLIYIDVVLFYLALIFSKKARAWGRSLAVRERSRPVGALAVVSLLACVFSVWPNKDSMNEILQARNMGILNYEVYAAFASSKDEPIDASAITPAEIAKRKGIEAAPASPAYWGAAKGKNVLVIQLEAFQNFLLGLKLDGTEITPNLNKLMQGSLYFPRFFQQVGQGNTADAEFVVNTSFYVPPHGAASQEYADKELPSMPRTFAEHGYETATFHTNSIEFWNRKELYKALGWKSAFDKSYFGDEDTVMFAASDEVLYRKTAEELEKIQATGKPFYSQVISMSAHHPFNLPERKHKMKLPERFEGTLVGDYIRAQNYADWALGQFIDELKKDGVWDNTLVVVYGDHQGLPIYSLTGNEKSLMKKDVYHREYGVQDMMNIPLMIKLPGASPEARQVLQVGGQSDIFPTVANLAGISLANHVHFGQDLLNTSRNVLPERYYLPTGSFINDTDVFVPGKGFEDGTLHKIGGGDSDKKNVTKEQYETALDLLSMSDAYVRSLPERK</sequence>
<feature type="transmembrane region" description="Helical" evidence="12">
    <location>
        <begin position="119"/>
        <end position="139"/>
    </location>
</feature>
<dbReference type="PANTHER" id="PTHR47371:SF3">
    <property type="entry name" value="PHOSPHOGLYCEROL TRANSFERASE I"/>
    <property type="match status" value="1"/>
</dbReference>
<feature type="binding site" evidence="11">
    <location>
        <position position="467"/>
    </location>
    <ligand>
        <name>Mn(2+)</name>
        <dbReference type="ChEBI" id="CHEBI:29035"/>
    </ligand>
</feature>
<dbReference type="Pfam" id="PF00884">
    <property type="entry name" value="Sulfatase"/>
    <property type="match status" value="1"/>
</dbReference>
<feature type="binding site" evidence="11">
    <location>
        <position position="291"/>
    </location>
    <ligand>
        <name>Mn(2+)</name>
        <dbReference type="ChEBI" id="CHEBI:29035"/>
    </ligand>
</feature>
<feature type="binding site" evidence="11">
    <location>
        <position position="249"/>
    </location>
    <ligand>
        <name>Mn(2+)</name>
        <dbReference type="ChEBI" id="CHEBI:29035"/>
    </ligand>
</feature>
<evidence type="ECO:0000313" key="14">
    <source>
        <dbReference type="EMBL" id="MBB6690646.1"/>
    </source>
</evidence>
<feature type="binding site" evidence="11">
    <location>
        <position position="468"/>
    </location>
    <ligand>
        <name>Mn(2+)</name>
        <dbReference type="ChEBI" id="CHEBI:29035"/>
    </ligand>
</feature>
<gene>
    <name evidence="14" type="ORF">H7B90_04435</name>
</gene>
<dbReference type="InterPro" id="IPR050448">
    <property type="entry name" value="OpgB/LTA_synthase_biosynth"/>
</dbReference>
<dbReference type="InterPro" id="IPR017850">
    <property type="entry name" value="Alkaline_phosphatase_core_sf"/>
</dbReference>
<keyword evidence="10" id="KW-0464">Manganese</keyword>
<feature type="transmembrane region" description="Helical" evidence="12">
    <location>
        <begin position="71"/>
        <end position="90"/>
    </location>
</feature>
<dbReference type="Gene3D" id="3.40.720.10">
    <property type="entry name" value="Alkaline Phosphatase, subunit A"/>
    <property type="match status" value="1"/>
</dbReference>
<keyword evidence="10" id="KW-0479">Metal-binding</keyword>
<evidence type="ECO:0000256" key="8">
    <source>
        <dbReference type="PIRNR" id="PIRNR005091"/>
    </source>
</evidence>
<dbReference type="Proteomes" id="UP000553776">
    <property type="component" value="Unassembled WGS sequence"/>
</dbReference>
<dbReference type="GO" id="GO:0046872">
    <property type="term" value="F:metal ion binding"/>
    <property type="evidence" value="ECO:0007669"/>
    <property type="project" value="UniProtKB-KW"/>
</dbReference>
<evidence type="ECO:0000256" key="6">
    <source>
        <dbReference type="ARBA" id="ARBA00022989"/>
    </source>
</evidence>
<dbReference type="AlphaFoldDB" id="A0A841TQR9"/>
<protein>
    <submittedName>
        <fullName evidence="14">LTA synthase family protein</fullName>
    </submittedName>
</protein>
<dbReference type="PIRSF" id="PIRSF005091">
    <property type="entry name" value="Mmb_sulf_HI1246"/>
    <property type="match status" value="1"/>
</dbReference>
<evidence type="ECO:0000256" key="12">
    <source>
        <dbReference type="SAM" id="Phobius"/>
    </source>
</evidence>